<dbReference type="GO" id="GO:0004540">
    <property type="term" value="F:RNA nuclease activity"/>
    <property type="evidence" value="ECO:0007669"/>
    <property type="project" value="InterPro"/>
</dbReference>
<dbReference type="SUPFAM" id="SSF81593">
    <property type="entry name" value="Nucleotidyltransferase substrate binding subunit/domain"/>
    <property type="match status" value="1"/>
</dbReference>
<keyword evidence="3" id="KW-0540">Nuclease</keyword>
<dbReference type="KEGG" id="slac:SKTS_30030"/>
<reference evidence="7" key="1">
    <citation type="submission" date="2020-03" db="EMBL/GenBank/DDBJ databases">
        <title>Complete genome sequence of sulfur-oxidizing bacterium skT11.</title>
        <authorList>
            <person name="Kanda M."/>
            <person name="Kojima H."/>
            <person name="Fukui M."/>
        </authorList>
    </citation>
    <scope>NUCLEOTIDE SEQUENCE [LARGE SCALE GENOMIC DNA]</scope>
    <source>
        <strain evidence="7">skT11</strain>
    </source>
</reference>
<dbReference type="Pfam" id="PF01934">
    <property type="entry name" value="HepT-like"/>
    <property type="match status" value="1"/>
</dbReference>
<dbReference type="RefSeq" id="WP_173066945.1">
    <property type="nucleotide sequence ID" value="NZ_AP022853.1"/>
</dbReference>
<dbReference type="InterPro" id="IPR051813">
    <property type="entry name" value="HepT_RNase_toxin"/>
</dbReference>
<keyword evidence="7" id="KW-1185">Reference proteome</keyword>
<evidence type="ECO:0000256" key="1">
    <source>
        <dbReference type="ARBA" id="ARBA00022553"/>
    </source>
</evidence>
<organism evidence="6 7">
    <name type="scientific">Sulfurimicrobium lacus</name>
    <dbReference type="NCBI Taxonomy" id="2715678"/>
    <lineage>
        <taxon>Bacteria</taxon>
        <taxon>Pseudomonadati</taxon>
        <taxon>Pseudomonadota</taxon>
        <taxon>Betaproteobacteria</taxon>
        <taxon>Nitrosomonadales</taxon>
        <taxon>Sulfuricellaceae</taxon>
        <taxon>Sulfurimicrobium</taxon>
    </lineage>
</organism>
<dbReference type="GO" id="GO:0016787">
    <property type="term" value="F:hydrolase activity"/>
    <property type="evidence" value="ECO:0007669"/>
    <property type="project" value="UniProtKB-KW"/>
</dbReference>
<dbReference type="PANTHER" id="PTHR34139">
    <property type="entry name" value="UPF0331 PROTEIN MJ0127"/>
    <property type="match status" value="1"/>
</dbReference>
<keyword evidence="1" id="KW-0597">Phosphoprotein</keyword>
<dbReference type="PANTHER" id="PTHR34139:SF1">
    <property type="entry name" value="RNASE MJ1380-RELATED"/>
    <property type="match status" value="1"/>
</dbReference>
<keyword evidence="5" id="KW-0378">Hydrolase</keyword>
<evidence type="ECO:0000256" key="2">
    <source>
        <dbReference type="ARBA" id="ARBA00022649"/>
    </source>
</evidence>
<evidence type="ECO:0000313" key="6">
    <source>
        <dbReference type="EMBL" id="BCB28117.1"/>
    </source>
</evidence>
<dbReference type="Proteomes" id="UP000502260">
    <property type="component" value="Chromosome"/>
</dbReference>
<evidence type="ECO:0000256" key="3">
    <source>
        <dbReference type="ARBA" id="ARBA00022722"/>
    </source>
</evidence>
<evidence type="ECO:0000256" key="5">
    <source>
        <dbReference type="ARBA" id="ARBA00022801"/>
    </source>
</evidence>
<name>A0A6F8VG82_9PROT</name>
<keyword evidence="2" id="KW-1277">Toxin-antitoxin system</keyword>
<accession>A0A6F8VG82</accession>
<protein>
    <submittedName>
        <fullName evidence="6">DUF86 domain-containing protein</fullName>
    </submittedName>
</protein>
<dbReference type="AlphaFoldDB" id="A0A6F8VG82"/>
<dbReference type="InterPro" id="IPR008201">
    <property type="entry name" value="HepT-like"/>
</dbReference>
<keyword evidence="4" id="KW-0547">Nucleotide-binding</keyword>
<dbReference type="GO" id="GO:0000166">
    <property type="term" value="F:nucleotide binding"/>
    <property type="evidence" value="ECO:0007669"/>
    <property type="project" value="UniProtKB-KW"/>
</dbReference>
<evidence type="ECO:0000313" key="7">
    <source>
        <dbReference type="Proteomes" id="UP000502260"/>
    </source>
</evidence>
<dbReference type="GO" id="GO:0110001">
    <property type="term" value="C:toxin-antitoxin complex"/>
    <property type="evidence" value="ECO:0007669"/>
    <property type="project" value="InterPro"/>
</dbReference>
<sequence>MPQRDVAHLDDILKASELILSFLDGIDRDTFHRDLKTQSAVIRQFEIVGEATKRVSPEFKTIHPGIPWRKMAGMRDILIHAYDTVDVNEIWFAASRDIPELIALLQQLPPFESTAQ</sequence>
<gene>
    <name evidence="6" type="ORF">SKTS_30030</name>
</gene>
<dbReference type="EMBL" id="AP022853">
    <property type="protein sequence ID" value="BCB28117.1"/>
    <property type="molecule type" value="Genomic_DNA"/>
</dbReference>
<evidence type="ECO:0000256" key="4">
    <source>
        <dbReference type="ARBA" id="ARBA00022741"/>
    </source>
</evidence>
<proteinExistence type="predicted"/>